<dbReference type="AlphaFoldDB" id="A0A7W7HI00"/>
<name>A0A7W7HI00_9ACTN</name>
<reference evidence="5 8" key="2">
    <citation type="submission" date="2021-01" db="EMBL/GenBank/DDBJ databases">
        <title>Whole genome shotgun sequence of Actinoplanes lobatus NBRC 12513.</title>
        <authorList>
            <person name="Komaki H."/>
            <person name="Tamura T."/>
        </authorList>
    </citation>
    <scope>NUCLEOTIDE SEQUENCE [LARGE SCALE GENOMIC DNA]</scope>
    <source>
        <strain evidence="5 8">NBRC 12513</strain>
    </source>
</reference>
<proteinExistence type="predicted"/>
<dbReference type="Pfam" id="PF01638">
    <property type="entry name" value="HxlR"/>
    <property type="match status" value="1"/>
</dbReference>
<dbReference type="SUPFAM" id="SSF46785">
    <property type="entry name" value="Winged helix' DNA-binding domain"/>
    <property type="match status" value="1"/>
</dbReference>
<dbReference type="Proteomes" id="UP000590511">
    <property type="component" value="Unassembled WGS sequence"/>
</dbReference>
<dbReference type="Gene3D" id="1.10.10.10">
    <property type="entry name" value="Winged helix-like DNA-binding domain superfamily/Winged helix DNA-binding domain"/>
    <property type="match status" value="1"/>
</dbReference>
<evidence type="ECO:0000313" key="8">
    <source>
        <dbReference type="Proteomes" id="UP000631312"/>
    </source>
</evidence>
<reference evidence="6 7" key="1">
    <citation type="submission" date="2020-08" db="EMBL/GenBank/DDBJ databases">
        <title>Sequencing the genomes of 1000 actinobacteria strains.</title>
        <authorList>
            <person name="Klenk H.-P."/>
        </authorList>
    </citation>
    <scope>NUCLEOTIDE SEQUENCE [LARGE SCALE GENOMIC DNA]</scope>
    <source>
        <strain evidence="6 7">DSM 43150</strain>
    </source>
</reference>
<evidence type="ECO:0000259" key="4">
    <source>
        <dbReference type="PROSITE" id="PS51118"/>
    </source>
</evidence>
<dbReference type="InterPro" id="IPR002577">
    <property type="entry name" value="HTH_HxlR"/>
</dbReference>
<keyword evidence="3" id="KW-0804">Transcription</keyword>
<feature type="domain" description="HTH hxlR-type" evidence="4">
    <location>
        <begin position="8"/>
        <end position="111"/>
    </location>
</feature>
<keyword evidence="1" id="KW-0805">Transcription regulation</keyword>
<dbReference type="GO" id="GO:0003677">
    <property type="term" value="F:DNA binding"/>
    <property type="evidence" value="ECO:0007669"/>
    <property type="project" value="UniProtKB-KW"/>
</dbReference>
<dbReference type="PROSITE" id="PS51118">
    <property type="entry name" value="HTH_HXLR"/>
    <property type="match status" value="1"/>
</dbReference>
<accession>A0A7W7HI00</accession>
<gene>
    <name evidence="5" type="ORF">Alo02nite_73470</name>
    <name evidence="6" type="ORF">BJ964_005057</name>
</gene>
<dbReference type="PANTHER" id="PTHR33204">
    <property type="entry name" value="TRANSCRIPTIONAL REGULATOR, MARR FAMILY"/>
    <property type="match status" value="1"/>
</dbReference>
<evidence type="ECO:0000313" key="5">
    <source>
        <dbReference type="EMBL" id="GIE44449.1"/>
    </source>
</evidence>
<protein>
    <submittedName>
        <fullName evidence="6">DNA-binding HxlR family transcriptional regulator</fullName>
    </submittedName>
</protein>
<keyword evidence="8" id="KW-1185">Reference proteome</keyword>
<dbReference type="Proteomes" id="UP000631312">
    <property type="component" value="Unassembled WGS sequence"/>
</dbReference>
<evidence type="ECO:0000313" key="6">
    <source>
        <dbReference type="EMBL" id="MBB4750896.1"/>
    </source>
</evidence>
<evidence type="ECO:0000313" key="7">
    <source>
        <dbReference type="Proteomes" id="UP000590511"/>
    </source>
</evidence>
<dbReference type="EMBL" id="JACHNC010000001">
    <property type="protein sequence ID" value="MBB4750896.1"/>
    <property type="molecule type" value="Genomic_DNA"/>
</dbReference>
<keyword evidence="2 6" id="KW-0238">DNA-binding</keyword>
<evidence type="ECO:0000256" key="1">
    <source>
        <dbReference type="ARBA" id="ARBA00023015"/>
    </source>
</evidence>
<dbReference type="EMBL" id="BOMP01000128">
    <property type="protein sequence ID" value="GIE44449.1"/>
    <property type="molecule type" value="Genomic_DNA"/>
</dbReference>
<dbReference type="InterPro" id="IPR036388">
    <property type="entry name" value="WH-like_DNA-bd_sf"/>
</dbReference>
<dbReference type="PANTHER" id="PTHR33204:SF37">
    <property type="entry name" value="HTH-TYPE TRANSCRIPTIONAL REGULATOR YODB"/>
    <property type="match status" value="1"/>
</dbReference>
<comment type="caution">
    <text evidence="6">The sequence shown here is derived from an EMBL/GenBank/DDBJ whole genome shotgun (WGS) entry which is preliminary data.</text>
</comment>
<sequence>MDAGHDECESVSDALTQVFAVLGKRWNGLILAILLGGPARFGQLRQAVPGIGERMLAARLAELTESGLVVREVLEGPPLGVQYRLTAKGAALRPALQELDRWAHDHFIDQPEQAPARS</sequence>
<evidence type="ECO:0000256" key="3">
    <source>
        <dbReference type="ARBA" id="ARBA00023163"/>
    </source>
</evidence>
<evidence type="ECO:0000256" key="2">
    <source>
        <dbReference type="ARBA" id="ARBA00023125"/>
    </source>
</evidence>
<dbReference type="InterPro" id="IPR036390">
    <property type="entry name" value="WH_DNA-bd_sf"/>
</dbReference>
<organism evidence="6 7">
    <name type="scientific">Actinoplanes lobatus</name>
    <dbReference type="NCBI Taxonomy" id="113568"/>
    <lineage>
        <taxon>Bacteria</taxon>
        <taxon>Bacillati</taxon>
        <taxon>Actinomycetota</taxon>
        <taxon>Actinomycetes</taxon>
        <taxon>Micromonosporales</taxon>
        <taxon>Micromonosporaceae</taxon>
        <taxon>Actinoplanes</taxon>
    </lineage>
</organism>
<dbReference type="RefSeq" id="WP_203832794.1">
    <property type="nucleotide sequence ID" value="NZ_BOMP01000128.1"/>
</dbReference>